<feature type="region of interest" description="Disordered" evidence="1">
    <location>
        <begin position="625"/>
        <end position="742"/>
    </location>
</feature>
<dbReference type="EMBL" id="ML014256">
    <property type="protein sequence ID" value="RKO99786.1"/>
    <property type="molecule type" value="Genomic_DNA"/>
</dbReference>
<protein>
    <recommendedName>
        <fullName evidence="2">FCP1 homology domain-containing protein</fullName>
    </recommendedName>
</protein>
<dbReference type="PANTHER" id="PTHR12210">
    <property type="entry name" value="DULLARD PROTEIN PHOSPHATASE"/>
    <property type="match status" value="1"/>
</dbReference>
<evidence type="ECO:0000256" key="1">
    <source>
        <dbReference type="SAM" id="MobiDB-lite"/>
    </source>
</evidence>
<accession>A0A4P9X405</accession>
<feature type="compositionally biased region" description="Low complexity" evidence="1">
    <location>
        <begin position="184"/>
        <end position="196"/>
    </location>
</feature>
<dbReference type="Proteomes" id="UP000274922">
    <property type="component" value="Unassembled WGS sequence"/>
</dbReference>
<gene>
    <name evidence="3" type="ORF">CXG81DRAFT_20164</name>
</gene>
<evidence type="ECO:0000313" key="3">
    <source>
        <dbReference type="EMBL" id="RKO99786.1"/>
    </source>
</evidence>
<dbReference type="OrthoDB" id="1711508at2759"/>
<evidence type="ECO:0000259" key="2">
    <source>
        <dbReference type="SMART" id="SM00577"/>
    </source>
</evidence>
<dbReference type="InterPro" id="IPR004274">
    <property type="entry name" value="FCP1_dom"/>
</dbReference>
<evidence type="ECO:0000313" key="4">
    <source>
        <dbReference type="Proteomes" id="UP000274922"/>
    </source>
</evidence>
<feature type="region of interest" description="Disordered" evidence="1">
    <location>
        <begin position="229"/>
        <end position="250"/>
    </location>
</feature>
<dbReference type="Pfam" id="PF03031">
    <property type="entry name" value="NIF"/>
    <property type="match status" value="1"/>
</dbReference>
<dbReference type="SMART" id="SM00577">
    <property type="entry name" value="CPDc"/>
    <property type="match status" value="1"/>
</dbReference>
<proteinExistence type="predicted"/>
<organism evidence="3 4">
    <name type="scientific">Caulochytrium protostelioides</name>
    <dbReference type="NCBI Taxonomy" id="1555241"/>
    <lineage>
        <taxon>Eukaryota</taxon>
        <taxon>Fungi</taxon>
        <taxon>Fungi incertae sedis</taxon>
        <taxon>Chytridiomycota</taxon>
        <taxon>Chytridiomycota incertae sedis</taxon>
        <taxon>Chytridiomycetes</taxon>
        <taxon>Caulochytriales</taxon>
        <taxon>Caulochytriaceae</taxon>
        <taxon>Caulochytrium</taxon>
    </lineage>
</organism>
<keyword evidence="4" id="KW-1185">Reference proteome</keyword>
<reference evidence="4" key="1">
    <citation type="journal article" date="2018" name="Nat. Microbiol.">
        <title>Leveraging single-cell genomics to expand the fungal tree of life.</title>
        <authorList>
            <person name="Ahrendt S.R."/>
            <person name="Quandt C.A."/>
            <person name="Ciobanu D."/>
            <person name="Clum A."/>
            <person name="Salamov A."/>
            <person name="Andreopoulos B."/>
            <person name="Cheng J.F."/>
            <person name="Woyke T."/>
            <person name="Pelin A."/>
            <person name="Henrissat B."/>
            <person name="Reynolds N.K."/>
            <person name="Benny G.L."/>
            <person name="Smith M.E."/>
            <person name="James T.Y."/>
            <person name="Grigoriev I.V."/>
        </authorList>
    </citation>
    <scope>NUCLEOTIDE SEQUENCE [LARGE SCALE GENOMIC DNA]</scope>
    <source>
        <strain evidence="4">ATCC 52028</strain>
    </source>
</reference>
<dbReference type="InterPro" id="IPR050365">
    <property type="entry name" value="TIM50"/>
</dbReference>
<dbReference type="AlphaFoldDB" id="A0A4P9X405"/>
<dbReference type="Gene3D" id="3.40.50.1000">
    <property type="entry name" value="HAD superfamily/HAD-like"/>
    <property type="match status" value="2"/>
</dbReference>
<feature type="domain" description="FCP1 homology" evidence="2">
    <location>
        <begin position="272"/>
        <end position="537"/>
    </location>
</feature>
<feature type="region of interest" description="Disordered" evidence="1">
    <location>
        <begin position="184"/>
        <end position="204"/>
    </location>
</feature>
<dbReference type="InterPro" id="IPR023214">
    <property type="entry name" value="HAD_sf"/>
</dbReference>
<name>A0A4P9X405_9FUNG</name>
<feature type="compositionally biased region" description="Low complexity" evidence="1">
    <location>
        <begin position="669"/>
        <end position="680"/>
    </location>
</feature>
<sequence>MAAAHRWCRTTRLDRGGIGSARTVTATITHTHAALARTLWGTTSCLRGGGADTATVTDIAIHTNTHTNTCTDAVPLPLPVPTAAPTSSPAPSPIPRAGAIPPAAVMAETPAAAAAAGPTPRRPLLVVFDINGTLSARITKKERRFCRSHPNWPPLVQPALVSAPAATASTAAHVTQTAQDLAAASAPHASAAAWRTPPSPTPLPLPKRPRGLQAADGARPAPTVAAAQHGGAVHAPEVRERRTTGCPTAPLRMDGAATSGETAVDAPFIPGSPTASLHIARSLFFLRPYVRESVAAILDVADVVIWTSMHTHNARDAAQAILGDAIISRCLGVLSAQDCPDYREDPMPAGNWQRPLNVAAHAPSTADTNTEAEADATADVTVDTTVGTEMGAYAKREVGAGAEIAIEIEPEAELKGITQPELPTPEAPRWRRRDLALRTTDGASADAPGHRVSAPRVVSGEAVLDKDAAVDADARAGRWPSSSRGRGSLKDLRAVWRRWPQYDATNTILVDDSLHKTLAQPGNALILPSFGFELLDVNPWRDRALPNVVQYIRYLSERLGCGSATGSADASAMRPDVRRLLTDRPIVRSTRLLRWGQDCQGMKVVAQWAVHPQFYSPVDAADPVPAPRSALGPRIVHAPSAPRPSKAHAGASGPTPETPHPASRRRPEAASASRPASVSHAETKAKAKTKYQPPRQARRDARRAGHGLQGGAPSRPPEDGGRGAGRAGPAASAFRNGAETAA</sequence>